<evidence type="ECO:0000256" key="1">
    <source>
        <dbReference type="SAM" id="MobiDB-lite"/>
    </source>
</evidence>
<evidence type="ECO:0000259" key="2">
    <source>
        <dbReference type="Pfam" id="PF00496"/>
    </source>
</evidence>
<protein>
    <submittedName>
        <fullName evidence="3">Probable monoacyl phosphatidylinositol tetramannoside-binding protein LpqW</fullName>
    </submittedName>
</protein>
<dbReference type="Gene3D" id="3.40.190.10">
    <property type="entry name" value="Periplasmic binding protein-like II"/>
    <property type="match status" value="1"/>
</dbReference>
<dbReference type="GO" id="GO:0043190">
    <property type="term" value="C:ATP-binding cassette (ABC) transporter complex"/>
    <property type="evidence" value="ECO:0007669"/>
    <property type="project" value="InterPro"/>
</dbReference>
<organism evidence="3 4">
    <name type="scientific">Dermatophilus congolensis</name>
    <dbReference type="NCBI Taxonomy" id="1863"/>
    <lineage>
        <taxon>Bacteria</taxon>
        <taxon>Bacillati</taxon>
        <taxon>Actinomycetota</taxon>
        <taxon>Actinomycetes</taxon>
        <taxon>Micrococcales</taxon>
        <taxon>Dermatophilaceae</taxon>
        <taxon>Dermatophilus</taxon>
    </lineage>
</organism>
<dbReference type="Pfam" id="PF00496">
    <property type="entry name" value="SBP_bac_5"/>
    <property type="match status" value="1"/>
</dbReference>
<dbReference type="InterPro" id="IPR039424">
    <property type="entry name" value="SBP_5"/>
</dbReference>
<dbReference type="InterPro" id="IPR030678">
    <property type="entry name" value="Peptide/Ni-bd"/>
</dbReference>
<sequence>MGEVTLVWVACSGKDNAVSKRRCTMAVAIVMAAVLGVSGCAGGGGQDSKSSVGSHDPASLVQRNPQDRAHMDKGGTAVFVMKTFPTNYNGLHTDGNNHSWGQITAATDPMLFIYSPQGASARTEYLIKMPHVEVSGGKQVVTYDLNPKAIWNDGTKIDWTAFEATWKSQRASVDEGKYNNSGATAGYEDIESVEKGDTPEQVVVTFKKPFNPITEIFASLIHPKVAKDPETFNTLMKTDPHPELRSGPFVIKEIDDQSRTAVIVPNNKWWGNAPMLDRVVFRQMEESATILAFKNGEIDATDVANKARLEQIRGTAGMELRHSQLLYNNVYIFNANSPSLKDIAVRKAIWQGLDREQLRKIRFNGIDYTEKPVESGLFFSFDPRAENNMPVKFDPQAARKTLQDAGYLPRPTGSSRKMARSCRFATQLLAMPHCKQRWRRPSSPS</sequence>
<proteinExistence type="predicted"/>
<dbReference type="SUPFAM" id="SSF53850">
    <property type="entry name" value="Periplasmic binding protein-like II"/>
    <property type="match status" value="1"/>
</dbReference>
<dbReference type="AlphaFoldDB" id="A0AA46BM90"/>
<dbReference type="PIRSF" id="PIRSF002741">
    <property type="entry name" value="MppA"/>
    <property type="match status" value="1"/>
</dbReference>
<accession>A0AA46BM90</accession>
<evidence type="ECO:0000313" key="3">
    <source>
        <dbReference type="EMBL" id="STD06383.1"/>
    </source>
</evidence>
<reference evidence="3 4" key="1">
    <citation type="submission" date="2018-06" db="EMBL/GenBank/DDBJ databases">
        <authorList>
            <consortium name="Pathogen Informatics"/>
            <person name="Doyle S."/>
        </authorList>
    </citation>
    <scope>NUCLEOTIDE SEQUENCE [LARGE SCALE GENOMIC DNA]</scope>
    <source>
        <strain evidence="3 4">NCTC7915</strain>
    </source>
</reference>
<dbReference type="GO" id="GO:0015833">
    <property type="term" value="P:peptide transport"/>
    <property type="evidence" value="ECO:0007669"/>
    <property type="project" value="TreeGrafter"/>
</dbReference>
<comment type="caution">
    <text evidence="3">The sequence shown here is derived from an EMBL/GenBank/DDBJ whole genome shotgun (WGS) entry which is preliminary data.</text>
</comment>
<dbReference type="InterPro" id="IPR000914">
    <property type="entry name" value="SBP_5_dom"/>
</dbReference>
<feature type="region of interest" description="Disordered" evidence="1">
    <location>
        <begin position="45"/>
        <end position="70"/>
    </location>
</feature>
<dbReference type="Gene3D" id="3.10.105.10">
    <property type="entry name" value="Dipeptide-binding Protein, Domain 3"/>
    <property type="match status" value="1"/>
</dbReference>
<dbReference type="GO" id="GO:0042597">
    <property type="term" value="C:periplasmic space"/>
    <property type="evidence" value="ECO:0007669"/>
    <property type="project" value="UniProtKB-ARBA"/>
</dbReference>
<name>A0AA46BM90_9MICO</name>
<evidence type="ECO:0000313" key="4">
    <source>
        <dbReference type="Proteomes" id="UP000254118"/>
    </source>
</evidence>
<dbReference type="EMBL" id="UFYA01000001">
    <property type="protein sequence ID" value="STD06383.1"/>
    <property type="molecule type" value="Genomic_DNA"/>
</dbReference>
<feature type="domain" description="Solute-binding protein family 5" evidence="2">
    <location>
        <begin position="133"/>
        <end position="414"/>
    </location>
</feature>
<dbReference type="PANTHER" id="PTHR30290">
    <property type="entry name" value="PERIPLASMIC BINDING COMPONENT OF ABC TRANSPORTER"/>
    <property type="match status" value="1"/>
</dbReference>
<dbReference type="GO" id="GO:1904680">
    <property type="term" value="F:peptide transmembrane transporter activity"/>
    <property type="evidence" value="ECO:0007669"/>
    <property type="project" value="TreeGrafter"/>
</dbReference>
<dbReference type="PANTHER" id="PTHR30290:SF65">
    <property type="entry name" value="MONOACYL PHOSPHATIDYLINOSITOL TETRAMANNOSIDE-BINDING PROTEIN LPQW-RELATED"/>
    <property type="match status" value="1"/>
</dbReference>
<dbReference type="Proteomes" id="UP000254118">
    <property type="component" value="Unassembled WGS sequence"/>
</dbReference>
<gene>
    <name evidence="3" type="ORF">NCTC7915_00612</name>
</gene>